<evidence type="ECO:0000256" key="8">
    <source>
        <dbReference type="ARBA" id="ARBA00023140"/>
    </source>
</evidence>
<dbReference type="InterPro" id="IPR036291">
    <property type="entry name" value="NAD(P)-bd_dom_sf"/>
</dbReference>
<dbReference type="SUPFAM" id="SSF51735">
    <property type="entry name" value="NAD(P)-binding Rossmann-fold domains"/>
    <property type="match status" value="1"/>
</dbReference>
<evidence type="ECO:0000313" key="15">
    <source>
        <dbReference type="Proteomes" id="UP000192257"/>
    </source>
</evidence>
<evidence type="ECO:0000256" key="10">
    <source>
        <dbReference type="ARBA" id="ARBA00023239"/>
    </source>
</evidence>
<evidence type="ECO:0000256" key="7">
    <source>
        <dbReference type="ARBA" id="ARBA00023098"/>
    </source>
</evidence>
<dbReference type="GO" id="GO:0016853">
    <property type="term" value="F:isomerase activity"/>
    <property type="evidence" value="ECO:0007669"/>
    <property type="project" value="UniProtKB-KW"/>
</dbReference>
<dbReference type="UniPathway" id="UPA00659"/>
<dbReference type="GO" id="GO:0070403">
    <property type="term" value="F:NAD+ binding"/>
    <property type="evidence" value="ECO:0007669"/>
    <property type="project" value="InterPro"/>
</dbReference>
<dbReference type="Gene3D" id="3.90.226.10">
    <property type="entry name" value="2-enoyl-CoA Hydratase, Chain A, domain 1"/>
    <property type="match status" value="1"/>
</dbReference>
<dbReference type="CDD" id="cd06558">
    <property type="entry name" value="crotonase-like"/>
    <property type="match status" value="1"/>
</dbReference>
<gene>
    <name evidence="14" type="ORF">TM35_000231800</name>
</gene>
<comment type="subunit">
    <text evidence="3">Monomer.</text>
</comment>
<dbReference type="PANTHER" id="PTHR23309">
    <property type="entry name" value="3-HYDROXYACYL-COA DEHYROGENASE"/>
    <property type="match status" value="1"/>
</dbReference>
<evidence type="ECO:0000256" key="5">
    <source>
        <dbReference type="ARBA" id="ARBA00023002"/>
    </source>
</evidence>
<dbReference type="SUPFAM" id="SSF48179">
    <property type="entry name" value="6-phosphogluconate dehydrogenase C-terminal domain-like"/>
    <property type="match status" value="2"/>
</dbReference>
<keyword evidence="7" id="KW-0443">Lipid metabolism</keyword>
<feature type="domain" description="3-hydroxyacyl-CoA dehydrogenase NAD binding" evidence="13">
    <location>
        <begin position="351"/>
        <end position="532"/>
    </location>
</feature>
<dbReference type="GeneID" id="39987200"/>
<evidence type="ECO:0000259" key="13">
    <source>
        <dbReference type="Pfam" id="PF02737"/>
    </source>
</evidence>
<evidence type="ECO:0000313" key="14">
    <source>
        <dbReference type="EMBL" id="ORC87209.1"/>
    </source>
</evidence>
<keyword evidence="6" id="KW-0520">NAD</keyword>
<comment type="pathway">
    <text evidence="2">Lipid metabolism; fatty acid beta-oxidation.</text>
</comment>
<keyword evidence="5" id="KW-0560">Oxidoreductase</keyword>
<evidence type="ECO:0000259" key="12">
    <source>
        <dbReference type="Pfam" id="PF00725"/>
    </source>
</evidence>
<dbReference type="Pfam" id="PF00725">
    <property type="entry name" value="3HCDH"/>
    <property type="match status" value="1"/>
</dbReference>
<keyword evidence="4" id="KW-0276">Fatty acid metabolism</keyword>
<dbReference type="InterPro" id="IPR006176">
    <property type="entry name" value="3-OHacyl-CoA_DH_NAD-bd"/>
</dbReference>
<dbReference type="Proteomes" id="UP000192257">
    <property type="component" value="Unassembled WGS sequence"/>
</dbReference>
<proteinExistence type="predicted"/>
<dbReference type="Gene3D" id="1.10.1040.50">
    <property type="match status" value="2"/>
</dbReference>
<protein>
    <submittedName>
        <fullName evidence="14">Enoyl-CoA hydratase/Enoyl-CoA isomerase/3-hydroxyacyl-CoA dehydrogenase</fullName>
    </submittedName>
</protein>
<dbReference type="STRING" id="67003.A0A1X0NSP5"/>
<dbReference type="SUPFAM" id="SSF52096">
    <property type="entry name" value="ClpP/crotonase"/>
    <property type="match status" value="1"/>
</dbReference>
<keyword evidence="10" id="KW-0456">Lyase</keyword>
<keyword evidence="15" id="KW-1185">Reference proteome</keyword>
<dbReference type="Gene3D" id="3.40.50.720">
    <property type="entry name" value="NAD(P)-binding Rossmann-like Domain"/>
    <property type="match status" value="1"/>
</dbReference>
<dbReference type="Pfam" id="PF00378">
    <property type="entry name" value="ECH_1"/>
    <property type="match status" value="1"/>
</dbReference>
<dbReference type="GO" id="GO:0005777">
    <property type="term" value="C:peroxisome"/>
    <property type="evidence" value="ECO:0007669"/>
    <property type="project" value="UniProtKB-SubCell"/>
</dbReference>
<evidence type="ECO:0000256" key="6">
    <source>
        <dbReference type="ARBA" id="ARBA00023027"/>
    </source>
</evidence>
<sequence length="799" mass="87838">MQRVETLASHVGYRSYCHMEQSENCAIIILHQEPFNALTTSMRAAIHHYFCIAQNDPNINSIIITGDGGAFSCGVDTTDFKASALQTSYENDVIPTLAALTNMVEACSKVVVAAIHGMAFSGGLELALASHYRVATPASVFSFPEVQLGIVPCGGGTQRLPRLIGVRPALGMITTSRKVNAYEALDMGLIDHITKDVRDGKKDNNNNTFRNNKKETLTSGNHNEAVIVALSMLKKWKNPRRLSCENGKLGNTFFNRLVLAWMKREIMKKTPKGVKAPLFCLEAIQAAITAPSFADGLKEEMRLFLEAMESPEASAMQHLLRSSREALRSIPASLPGVGTPSIGCGISIRRLGVIGCGTVGMGVVLLALRTRLPVVVVELNEERCQQVLSALRAELEIDVANNLLSQEQHKLCLTMLSIIPYNGDLLSAMRGVDLLLECVSEDLELKKKIFARMSTVCSPECVMASSTSSLRVGELAKVTQRPEKVIGMHFIPPSDITPLLEIAQGECTDRYTLLQAVRLGRLFHKAIVITNDVGARLTTRLFSTCMYQSFAMLEQGAFPFEIDRALRMFGFRIGVFALEDLAGLDFSAKIRGALQKHGRSPFPAADVFTISQLLVEEGRLGQKTGRGWYSYESGSLLGAVDDLLHSARREEEEEGEDRVASWGVWRKGGAKLRRKPRPDRAVELLILDVCRRKEILRRDISAKEIVERFLFVAINEAAKLLGEGVVSSSAAVDVALTFGYGFPAWKGGLCYYADKFGLANVVCRMHIYNRALGDALFPPPCEELVAMASSQQTFRSKWP</sequence>
<comment type="caution">
    <text evidence="14">The sequence shown here is derived from an EMBL/GenBank/DDBJ whole genome shotgun (WGS) entry which is preliminary data.</text>
</comment>
<dbReference type="Pfam" id="PF02737">
    <property type="entry name" value="3HCDH_N"/>
    <property type="match status" value="1"/>
</dbReference>
<keyword evidence="11" id="KW-0511">Multifunctional enzyme</keyword>
<dbReference type="AlphaFoldDB" id="A0A1X0NSP5"/>
<keyword evidence="9 14" id="KW-0413">Isomerase</keyword>
<organism evidence="14 15">
    <name type="scientific">Trypanosoma theileri</name>
    <dbReference type="NCBI Taxonomy" id="67003"/>
    <lineage>
        <taxon>Eukaryota</taxon>
        <taxon>Discoba</taxon>
        <taxon>Euglenozoa</taxon>
        <taxon>Kinetoplastea</taxon>
        <taxon>Metakinetoplastina</taxon>
        <taxon>Trypanosomatida</taxon>
        <taxon>Trypanosomatidae</taxon>
        <taxon>Trypanosoma</taxon>
    </lineage>
</organism>
<dbReference type="InterPro" id="IPR008927">
    <property type="entry name" value="6-PGluconate_DH-like_C_sf"/>
</dbReference>
<dbReference type="InterPro" id="IPR029045">
    <property type="entry name" value="ClpP/crotonase-like_dom_sf"/>
</dbReference>
<dbReference type="PANTHER" id="PTHR23309:SF49">
    <property type="entry name" value="PEROXISOMAL BIFUNCTIONAL ENZYME"/>
    <property type="match status" value="1"/>
</dbReference>
<dbReference type="OrthoDB" id="2018133at2759"/>
<dbReference type="InterPro" id="IPR006108">
    <property type="entry name" value="3HC_DH_C"/>
</dbReference>
<accession>A0A1X0NSP5</accession>
<name>A0A1X0NSP5_9TRYP</name>
<feature type="domain" description="3-hydroxyacyl-CoA dehydrogenase C-terminal" evidence="12">
    <location>
        <begin position="538"/>
        <end position="631"/>
    </location>
</feature>
<evidence type="ECO:0000256" key="9">
    <source>
        <dbReference type="ARBA" id="ARBA00023235"/>
    </source>
</evidence>
<evidence type="ECO:0000256" key="1">
    <source>
        <dbReference type="ARBA" id="ARBA00004275"/>
    </source>
</evidence>
<comment type="subcellular location">
    <subcellularLocation>
        <location evidence="1">Peroxisome</location>
    </subcellularLocation>
</comment>
<dbReference type="InterPro" id="IPR001753">
    <property type="entry name" value="Enoyl-CoA_hydra/iso"/>
</dbReference>
<evidence type="ECO:0000256" key="11">
    <source>
        <dbReference type="ARBA" id="ARBA00023268"/>
    </source>
</evidence>
<evidence type="ECO:0000256" key="3">
    <source>
        <dbReference type="ARBA" id="ARBA00011245"/>
    </source>
</evidence>
<evidence type="ECO:0000256" key="2">
    <source>
        <dbReference type="ARBA" id="ARBA00005005"/>
    </source>
</evidence>
<reference evidence="14 15" key="1">
    <citation type="submission" date="2017-03" db="EMBL/GenBank/DDBJ databases">
        <title>An alternative strategy for trypanosome survival in the mammalian bloodstream revealed through genome and transcriptome analysis of the ubiquitous bovine parasite Trypanosoma (Megatrypanum) theileri.</title>
        <authorList>
            <person name="Kelly S."/>
            <person name="Ivens A."/>
            <person name="Mott A."/>
            <person name="O'Neill E."/>
            <person name="Emms D."/>
            <person name="Macleod O."/>
            <person name="Voorheis P."/>
            <person name="Matthews J."/>
            <person name="Matthews K."/>
            <person name="Carrington M."/>
        </authorList>
    </citation>
    <scope>NUCLEOTIDE SEQUENCE [LARGE SCALE GENOMIC DNA]</scope>
    <source>
        <strain evidence="14">Edinburgh</strain>
    </source>
</reference>
<dbReference type="EMBL" id="NBCO01000023">
    <property type="protein sequence ID" value="ORC87209.1"/>
    <property type="molecule type" value="Genomic_DNA"/>
</dbReference>
<dbReference type="VEuPathDB" id="TriTrypDB:TM35_000231800"/>
<dbReference type="GO" id="GO:0003857">
    <property type="term" value="F:(3S)-3-hydroxyacyl-CoA dehydrogenase (NAD+) activity"/>
    <property type="evidence" value="ECO:0007669"/>
    <property type="project" value="TreeGrafter"/>
</dbReference>
<dbReference type="RefSeq" id="XP_028881275.1">
    <property type="nucleotide sequence ID" value="XM_029027420.1"/>
</dbReference>
<dbReference type="GO" id="GO:0004300">
    <property type="term" value="F:enoyl-CoA hydratase activity"/>
    <property type="evidence" value="ECO:0007669"/>
    <property type="project" value="UniProtKB-ARBA"/>
</dbReference>
<dbReference type="GO" id="GO:0006635">
    <property type="term" value="P:fatty acid beta-oxidation"/>
    <property type="evidence" value="ECO:0007669"/>
    <property type="project" value="UniProtKB-UniPathway"/>
</dbReference>
<evidence type="ECO:0000256" key="4">
    <source>
        <dbReference type="ARBA" id="ARBA00022832"/>
    </source>
</evidence>
<keyword evidence="8" id="KW-0576">Peroxisome</keyword>